<evidence type="ECO:0000313" key="2">
    <source>
        <dbReference type="EMBL" id="MBW4330037.1"/>
    </source>
</evidence>
<keyword evidence="2" id="KW-0548">Nucleotidyltransferase</keyword>
<evidence type="ECO:0000313" key="3">
    <source>
        <dbReference type="Proteomes" id="UP001197214"/>
    </source>
</evidence>
<feature type="domain" description="Reverse transcriptase" evidence="1">
    <location>
        <begin position="1"/>
        <end position="294"/>
    </location>
</feature>
<dbReference type="PROSITE" id="PS50878">
    <property type="entry name" value="RT_POL"/>
    <property type="match status" value="1"/>
</dbReference>
<keyword evidence="2" id="KW-0808">Transferase</keyword>
<dbReference type="EMBL" id="JAHWZX010000003">
    <property type="protein sequence ID" value="MBW4330037.1"/>
    <property type="molecule type" value="Genomic_DNA"/>
</dbReference>
<accession>A0ABS6XIL1</accession>
<dbReference type="GO" id="GO:0003964">
    <property type="term" value="F:RNA-directed DNA polymerase activity"/>
    <property type="evidence" value="ECO:0007669"/>
    <property type="project" value="UniProtKB-KW"/>
</dbReference>
<evidence type="ECO:0000259" key="1">
    <source>
        <dbReference type="PROSITE" id="PS50878"/>
    </source>
</evidence>
<keyword evidence="2" id="KW-0695">RNA-directed DNA polymerase</keyword>
<dbReference type="CDD" id="cd01646">
    <property type="entry name" value="RT_Bac_retron_I"/>
    <property type="match status" value="1"/>
</dbReference>
<dbReference type="InterPro" id="IPR000477">
    <property type="entry name" value="RT_dom"/>
</dbReference>
<dbReference type="RefSeq" id="WP_219237155.1">
    <property type="nucleotide sequence ID" value="NZ_JAHWZX010000003.1"/>
</dbReference>
<gene>
    <name evidence="2" type="ORF">KY084_04010</name>
</gene>
<proteinExistence type="predicted"/>
<comment type="caution">
    <text evidence="2">The sequence shown here is derived from an EMBL/GenBank/DDBJ whole genome shotgun (WGS) entry which is preliminary data.</text>
</comment>
<keyword evidence="3" id="KW-1185">Reference proteome</keyword>
<sequence length="541" mass="60806">MSTAAIKKRAAEMRLRKLLRRGYLPAELPPPFTSDDFAASAVSFAGKWDAVQIRKYWTAPEAYSIPRYGDARRKLALVNPVNQLYVSHIIAENWRDIRARVARSKTSEFKPEFSTHSGGRAITGVDFDGVARRRARLLSTFGRYVKTDITRFYPSIYTHSIAWAILGKAHVKTNHHSMAFKSHFANHLDKAVGAGQEGQTIGIPIGPDTSRIIAELIAVEVEEIAKLHIPDFENRAVRYVDDMLIGLDEHETSAAVLSGLSLALYEYQLELNADKTGTFGLGCPHTPEWIHFVRTFSLTTRASQQRDDLDSFFEHAIFLADQNKRENALLFAVKRAASFNLQSQNTEHLVRWMLYCARRSATCLSFVAEHLAAVHGSTPLPDAEIHAYILQQIPIKAAAGHTNELAWLLFWAREISLTVPASAMTHVMALRSSVVGMLTLDLWHKSLISGALDFSFWQGFANEAGLKSEMWLIAYEATRKGWWPKSQNTDFITTHQFFADLWNANVEFYDPSKKARKRVTPSVLAASFDQGQSLGSSEYPF</sequence>
<dbReference type="Proteomes" id="UP001197214">
    <property type="component" value="Unassembled WGS sequence"/>
</dbReference>
<name>A0ABS6XIL1_9SPHN</name>
<protein>
    <submittedName>
        <fullName evidence="2">RNA-directed DNA polymerase</fullName>
    </submittedName>
</protein>
<organism evidence="2 3">
    <name type="scientific">Stakelama flava</name>
    <dbReference type="NCBI Taxonomy" id="2860338"/>
    <lineage>
        <taxon>Bacteria</taxon>
        <taxon>Pseudomonadati</taxon>
        <taxon>Pseudomonadota</taxon>
        <taxon>Alphaproteobacteria</taxon>
        <taxon>Sphingomonadales</taxon>
        <taxon>Sphingomonadaceae</taxon>
        <taxon>Stakelama</taxon>
    </lineage>
</organism>
<reference evidence="2 3" key="1">
    <citation type="submission" date="2021-07" db="EMBL/GenBank/DDBJ databases">
        <title>Stakelama flava sp. nov., a novel endophytic bacterium isolated from branch of Kandelia candel.</title>
        <authorList>
            <person name="Tuo L."/>
        </authorList>
    </citation>
    <scope>NUCLEOTIDE SEQUENCE [LARGE SCALE GENOMIC DNA]</scope>
    <source>
        <strain evidence="2 3">CBK3Z-3</strain>
    </source>
</reference>